<protein>
    <recommendedName>
        <fullName evidence="2">Hedgehog/Intein (Hint) domain-containing protein</fullName>
    </recommendedName>
</protein>
<dbReference type="Pfam" id="PF13403">
    <property type="entry name" value="Hint_2"/>
    <property type="match status" value="1"/>
</dbReference>
<dbReference type="eggNOG" id="COG2931">
    <property type="taxonomic scope" value="Bacteria"/>
</dbReference>
<dbReference type="RefSeq" id="WP_084782533.1">
    <property type="nucleotide sequence ID" value="NZ_JALZ01000022.1"/>
</dbReference>
<feature type="region of interest" description="Disordered" evidence="1">
    <location>
        <begin position="1"/>
        <end position="31"/>
    </location>
</feature>
<evidence type="ECO:0000259" key="2">
    <source>
        <dbReference type="Pfam" id="PF13403"/>
    </source>
</evidence>
<accession>X7ECD2</accession>
<evidence type="ECO:0000313" key="3">
    <source>
        <dbReference type="EMBL" id="ETX13597.1"/>
    </source>
</evidence>
<dbReference type="InterPro" id="IPR028992">
    <property type="entry name" value="Hedgehog/Intein_dom"/>
</dbReference>
<reference evidence="3 4" key="1">
    <citation type="submission" date="2014-01" db="EMBL/GenBank/DDBJ databases">
        <title>Roseivivax halodurans JCM 10272 Genome Sequencing.</title>
        <authorList>
            <person name="Lai Q."/>
            <person name="Li G."/>
            <person name="Shao Z."/>
        </authorList>
    </citation>
    <scope>NUCLEOTIDE SEQUENCE [LARGE SCALE GENOMIC DNA]</scope>
    <source>
        <strain evidence="3 4">JCM 10272</strain>
    </source>
</reference>
<evidence type="ECO:0000313" key="4">
    <source>
        <dbReference type="Proteomes" id="UP000022447"/>
    </source>
</evidence>
<name>X7ECD2_9RHOB</name>
<organism evidence="3 4">
    <name type="scientific">Roseivivax halodurans JCM 10272</name>
    <dbReference type="NCBI Taxonomy" id="1449350"/>
    <lineage>
        <taxon>Bacteria</taxon>
        <taxon>Pseudomonadati</taxon>
        <taxon>Pseudomonadota</taxon>
        <taxon>Alphaproteobacteria</taxon>
        <taxon>Rhodobacterales</taxon>
        <taxon>Roseobacteraceae</taxon>
        <taxon>Roseivivax</taxon>
    </lineage>
</organism>
<keyword evidence="4" id="KW-1185">Reference proteome</keyword>
<dbReference type="AlphaFoldDB" id="X7ECD2"/>
<feature type="domain" description="Hedgehog/Intein (Hint)" evidence="2">
    <location>
        <begin position="67"/>
        <end position="212"/>
    </location>
</feature>
<proteinExistence type="predicted"/>
<feature type="compositionally biased region" description="Basic and acidic residues" evidence="1">
    <location>
        <begin position="8"/>
        <end position="19"/>
    </location>
</feature>
<evidence type="ECO:0000256" key="1">
    <source>
        <dbReference type="SAM" id="MobiDB-lite"/>
    </source>
</evidence>
<dbReference type="OrthoDB" id="6305173at2"/>
<dbReference type="Proteomes" id="UP000022447">
    <property type="component" value="Unassembled WGS sequence"/>
</dbReference>
<sequence length="259" mass="27727">MTSPASVRTDHDAARRLRDPNGPAACSGPTARDTRHYEAAALRADLTVVHVAVTAPALPVFEEATAAFARGTVLQTTLGPVAVEDLRPGDYVETTTGPEPVVWIGGTSFVPGVRSEGSALTGLTRVVEDALAPGRPDSDLILGPGARMMVENARLKTLIGLSRVLVPVSDYRDGERFVPVTPAGTVRLYHLATRRHALIRVGGMLMETYHPGTGIRRQLGEAHAETFLTLFPHLRGLDGFGELSLPRTSREVLENLGSR</sequence>
<comment type="caution">
    <text evidence="3">The sequence shown here is derived from an EMBL/GenBank/DDBJ whole genome shotgun (WGS) entry which is preliminary data.</text>
</comment>
<dbReference type="EMBL" id="JALZ01000022">
    <property type="protein sequence ID" value="ETX13597.1"/>
    <property type="molecule type" value="Genomic_DNA"/>
</dbReference>
<dbReference type="STRING" id="1449350.OCH239_09505"/>
<gene>
    <name evidence="3" type="ORF">OCH239_09505</name>
</gene>